<reference evidence="4 5" key="1">
    <citation type="submission" date="2019-05" db="EMBL/GenBank/DDBJ databases">
        <title>Another draft genome of Portunus trituberculatus and its Hox gene families provides insights of decapod evolution.</title>
        <authorList>
            <person name="Jeong J.-H."/>
            <person name="Song I."/>
            <person name="Kim S."/>
            <person name="Choi T."/>
            <person name="Kim D."/>
            <person name="Ryu S."/>
            <person name="Kim W."/>
        </authorList>
    </citation>
    <scope>NUCLEOTIDE SEQUENCE [LARGE SCALE GENOMIC DNA]</scope>
    <source>
        <tissue evidence="4">Muscle</tissue>
    </source>
</reference>
<dbReference type="GO" id="GO:0005829">
    <property type="term" value="C:cytosol"/>
    <property type="evidence" value="ECO:0007669"/>
    <property type="project" value="TreeGrafter"/>
</dbReference>
<dbReference type="AlphaFoldDB" id="A0A5B7JPU5"/>
<gene>
    <name evidence="4" type="primary">BicD_1</name>
    <name evidence="4" type="ORF">E2C01_089531</name>
</gene>
<evidence type="ECO:0000256" key="3">
    <source>
        <dbReference type="SAM" id="Coils"/>
    </source>
</evidence>
<dbReference type="OrthoDB" id="10069295at2759"/>
<dbReference type="GO" id="GO:0005794">
    <property type="term" value="C:Golgi apparatus"/>
    <property type="evidence" value="ECO:0007669"/>
    <property type="project" value="TreeGrafter"/>
</dbReference>
<keyword evidence="2 3" id="KW-0175">Coiled coil</keyword>
<evidence type="ECO:0000313" key="4">
    <source>
        <dbReference type="EMBL" id="MPC94364.1"/>
    </source>
</evidence>
<name>A0A5B7JPU5_PORTR</name>
<feature type="coiled-coil region" evidence="3">
    <location>
        <begin position="4"/>
        <end position="66"/>
    </location>
</feature>
<comment type="similarity">
    <text evidence="1">Belongs to the BicD family.</text>
</comment>
<dbReference type="GO" id="GO:0034452">
    <property type="term" value="F:dynactin binding"/>
    <property type="evidence" value="ECO:0007669"/>
    <property type="project" value="TreeGrafter"/>
</dbReference>
<dbReference type="GO" id="GO:0070840">
    <property type="term" value="F:dynein complex binding"/>
    <property type="evidence" value="ECO:0007669"/>
    <property type="project" value="InterPro"/>
</dbReference>
<organism evidence="4 5">
    <name type="scientific">Portunus trituberculatus</name>
    <name type="common">Swimming crab</name>
    <name type="synonym">Neptunus trituberculatus</name>
    <dbReference type="NCBI Taxonomy" id="210409"/>
    <lineage>
        <taxon>Eukaryota</taxon>
        <taxon>Metazoa</taxon>
        <taxon>Ecdysozoa</taxon>
        <taxon>Arthropoda</taxon>
        <taxon>Crustacea</taxon>
        <taxon>Multicrustacea</taxon>
        <taxon>Malacostraca</taxon>
        <taxon>Eumalacostraca</taxon>
        <taxon>Eucarida</taxon>
        <taxon>Decapoda</taxon>
        <taxon>Pleocyemata</taxon>
        <taxon>Brachyura</taxon>
        <taxon>Eubrachyura</taxon>
        <taxon>Portunoidea</taxon>
        <taxon>Portunidae</taxon>
        <taxon>Portuninae</taxon>
        <taxon>Portunus</taxon>
    </lineage>
</organism>
<evidence type="ECO:0000256" key="1">
    <source>
        <dbReference type="ARBA" id="ARBA00010061"/>
    </source>
</evidence>
<protein>
    <submittedName>
        <fullName evidence="4">Protein bicaudal D</fullName>
    </submittedName>
</protein>
<dbReference type="PANTHER" id="PTHR31233">
    <property type="entry name" value="BICAUDAL D FAMILY MEMBER"/>
    <property type="match status" value="1"/>
</dbReference>
<proteinExistence type="inferred from homology"/>
<dbReference type="GO" id="GO:0008093">
    <property type="term" value="F:cytoskeletal anchor activity"/>
    <property type="evidence" value="ECO:0007669"/>
    <property type="project" value="InterPro"/>
</dbReference>
<dbReference type="GO" id="GO:0070507">
    <property type="term" value="P:regulation of microtubule cytoskeleton organization"/>
    <property type="evidence" value="ECO:0007669"/>
    <property type="project" value="TreeGrafter"/>
</dbReference>
<keyword evidence="5" id="KW-1185">Reference proteome</keyword>
<dbReference type="PANTHER" id="PTHR31233:SF6">
    <property type="entry name" value="PROTEIN BICAUDAL D"/>
    <property type="match status" value="1"/>
</dbReference>
<evidence type="ECO:0000313" key="5">
    <source>
        <dbReference type="Proteomes" id="UP000324222"/>
    </source>
</evidence>
<dbReference type="EMBL" id="VSRR010098227">
    <property type="protein sequence ID" value="MPC94364.1"/>
    <property type="molecule type" value="Genomic_DNA"/>
</dbReference>
<dbReference type="Proteomes" id="UP000324222">
    <property type="component" value="Unassembled WGS sequence"/>
</dbReference>
<sequence length="71" mass="8031">MESLDHLKKEVERLNVELDQTSSEKKQAAQYGLVLLEEKESLQSRCDDLEALYENTKSELETTREVGSTGG</sequence>
<evidence type="ECO:0000256" key="2">
    <source>
        <dbReference type="ARBA" id="ARBA00023054"/>
    </source>
</evidence>
<dbReference type="InterPro" id="IPR018477">
    <property type="entry name" value="BICD"/>
</dbReference>
<comment type="caution">
    <text evidence="4">The sequence shown here is derived from an EMBL/GenBank/DDBJ whole genome shotgun (WGS) entry which is preliminary data.</text>
</comment>
<dbReference type="GO" id="GO:0072393">
    <property type="term" value="P:microtubule anchoring at microtubule organizing center"/>
    <property type="evidence" value="ECO:0007669"/>
    <property type="project" value="TreeGrafter"/>
</dbReference>
<accession>A0A5B7JPU5</accession>